<organism evidence="1 2">
    <name type="scientific">Bacteroides fragilis str. S36L11</name>
    <dbReference type="NCBI Taxonomy" id="1339327"/>
    <lineage>
        <taxon>Bacteria</taxon>
        <taxon>Pseudomonadati</taxon>
        <taxon>Bacteroidota</taxon>
        <taxon>Bacteroidia</taxon>
        <taxon>Bacteroidales</taxon>
        <taxon>Bacteroidaceae</taxon>
        <taxon>Bacteroides</taxon>
    </lineage>
</organism>
<dbReference type="PATRIC" id="fig|1339327.3.peg.3331"/>
<accession>A0A015YZR0</accession>
<gene>
    <name evidence="1" type="ORF">M136_2754</name>
</gene>
<comment type="caution">
    <text evidence="1">The sequence shown here is derived from an EMBL/GenBank/DDBJ whole genome shotgun (WGS) entry which is preliminary data.</text>
</comment>
<evidence type="ECO:0000313" key="2">
    <source>
        <dbReference type="Proteomes" id="UP000022082"/>
    </source>
</evidence>
<protein>
    <submittedName>
        <fullName evidence="1">Uncharacterized protein</fullName>
    </submittedName>
</protein>
<reference evidence="1 2" key="1">
    <citation type="submission" date="2014-02" db="EMBL/GenBank/DDBJ databases">
        <authorList>
            <person name="Sears C."/>
            <person name="Carroll K."/>
            <person name="Sack B.R."/>
            <person name="Qadri F."/>
            <person name="Myers L.L."/>
            <person name="Chung G.-T."/>
            <person name="Escheverria P."/>
            <person name="Fraser C.M."/>
            <person name="Sadzewicz L."/>
            <person name="Shefchek K.A."/>
            <person name="Tallon L."/>
            <person name="Das S.P."/>
            <person name="Daugherty S."/>
            <person name="Mongodin E.F."/>
        </authorList>
    </citation>
    <scope>NUCLEOTIDE SEQUENCE [LARGE SCALE GENOMIC DNA]</scope>
    <source>
        <strain evidence="1 2">S36L11</strain>
    </source>
</reference>
<evidence type="ECO:0000313" key="1">
    <source>
        <dbReference type="EMBL" id="EXZ28119.1"/>
    </source>
</evidence>
<dbReference type="EMBL" id="JGDJ01000228">
    <property type="protein sequence ID" value="EXZ28119.1"/>
    <property type="molecule type" value="Genomic_DNA"/>
</dbReference>
<sequence>MKINVSVSSYPLLFDDSFLDNEQFSSSFLFYYQIEFCTFGENLIRNT</sequence>
<dbReference type="Proteomes" id="UP000022082">
    <property type="component" value="Unassembled WGS sequence"/>
</dbReference>
<dbReference type="AlphaFoldDB" id="A0A015YZR0"/>
<proteinExistence type="predicted"/>
<name>A0A015YZR0_BACFG</name>